<dbReference type="Proteomes" id="UP000823632">
    <property type="component" value="Unassembled WGS sequence"/>
</dbReference>
<accession>A0A9D9DMJ9</accession>
<dbReference type="InterPro" id="IPR051402">
    <property type="entry name" value="KPR-Related"/>
</dbReference>
<protein>
    <recommendedName>
        <fullName evidence="4">2-dehydropantoate 2-reductase</fullName>
        <ecNumber evidence="4">1.1.1.169</ecNumber>
    </recommendedName>
    <alternativeName>
        <fullName evidence="4">Ketopantoate reductase</fullName>
    </alternativeName>
</protein>
<dbReference type="AlphaFoldDB" id="A0A9D9DMJ9"/>
<evidence type="ECO:0000256" key="4">
    <source>
        <dbReference type="RuleBase" id="RU362068"/>
    </source>
</evidence>
<dbReference type="SUPFAM" id="SSF48179">
    <property type="entry name" value="6-phosphogluconate dehydrogenase C-terminal domain-like"/>
    <property type="match status" value="1"/>
</dbReference>
<keyword evidence="4" id="KW-0566">Pantothenate biosynthesis</keyword>
<keyword evidence="3 4" id="KW-0560">Oxidoreductase</keyword>
<comment type="catalytic activity">
    <reaction evidence="4">
        <text>(R)-pantoate + NADP(+) = 2-dehydropantoate + NADPH + H(+)</text>
        <dbReference type="Rhea" id="RHEA:16233"/>
        <dbReference type="ChEBI" id="CHEBI:11561"/>
        <dbReference type="ChEBI" id="CHEBI:15378"/>
        <dbReference type="ChEBI" id="CHEBI:15980"/>
        <dbReference type="ChEBI" id="CHEBI:57783"/>
        <dbReference type="ChEBI" id="CHEBI:58349"/>
        <dbReference type="EC" id="1.1.1.169"/>
    </reaction>
</comment>
<comment type="pathway">
    <text evidence="4">Cofactor biosynthesis; (R)-pantothenate biosynthesis; (R)-pantoate from 3-methyl-2-oxobutanoate: step 2/2.</text>
</comment>
<dbReference type="PANTHER" id="PTHR21708">
    <property type="entry name" value="PROBABLE 2-DEHYDROPANTOATE 2-REDUCTASE"/>
    <property type="match status" value="1"/>
</dbReference>
<dbReference type="InterPro" id="IPR013328">
    <property type="entry name" value="6PGD_dom2"/>
</dbReference>
<organism evidence="7 8">
    <name type="scientific">Candidatus Scatousia excrementipullorum</name>
    <dbReference type="NCBI Taxonomy" id="2840936"/>
    <lineage>
        <taxon>Bacteria</taxon>
        <taxon>Candidatus Scatousia</taxon>
    </lineage>
</organism>
<keyword evidence="2 4" id="KW-0521">NADP</keyword>
<comment type="similarity">
    <text evidence="1 4">Belongs to the ketopantoate reductase family.</text>
</comment>
<dbReference type="InterPro" id="IPR003710">
    <property type="entry name" value="ApbA"/>
</dbReference>
<proteinExistence type="inferred from homology"/>
<dbReference type="GO" id="GO:0005737">
    <property type="term" value="C:cytoplasm"/>
    <property type="evidence" value="ECO:0007669"/>
    <property type="project" value="TreeGrafter"/>
</dbReference>
<reference evidence="7" key="1">
    <citation type="submission" date="2020-10" db="EMBL/GenBank/DDBJ databases">
        <authorList>
            <person name="Gilroy R."/>
        </authorList>
    </citation>
    <scope>NUCLEOTIDE SEQUENCE</scope>
    <source>
        <strain evidence="7">10192</strain>
    </source>
</reference>
<evidence type="ECO:0000259" key="6">
    <source>
        <dbReference type="Pfam" id="PF08546"/>
    </source>
</evidence>
<dbReference type="GO" id="GO:0008677">
    <property type="term" value="F:2-dehydropantoate 2-reductase activity"/>
    <property type="evidence" value="ECO:0007669"/>
    <property type="project" value="UniProtKB-EC"/>
</dbReference>
<evidence type="ECO:0000256" key="1">
    <source>
        <dbReference type="ARBA" id="ARBA00007870"/>
    </source>
</evidence>
<evidence type="ECO:0000313" key="7">
    <source>
        <dbReference type="EMBL" id="MBO8430121.1"/>
    </source>
</evidence>
<dbReference type="EMBL" id="JADIND010000040">
    <property type="protein sequence ID" value="MBO8430121.1"/>
    <property type="molecule type" value="Genomic_DNA"/>
</dbReference>
<dbReference type="Pfam" id="PF08546">
    <property type="entry name" value="ApbA_C"/>
    <property type="match status" value="1"/>
</dbReference>
<reference evidence="7" key="2">
    <citation type="journal article" date="2021" name="PeerJ">
        <title>Extensive microbial diversity within the chicken gut microbiome revealed by metagenomics and culture.</title>
        <authorList>
            <person name="Gilroy R."/>
            <person name="Ravi A."/>
            <person name="Getino M."/>
            <person name="Pursley I."/>
            <person name="Horton D.L."/>
            <person name="Alikhan N.F."/>
            <person name="Baker D."/>
            <person name="Gharbi K."/>
            <person name="Hall N."/>
            <person name="Watson M."/>
            <person name="Adriaenssens E.M."/>
            <person name="Foster-Nyarko E."/>
            <person name="Jarju S."/>
            <person name="Secka A."/>
            <person name="Antonio M."/>
            <person name="Oren A."/>
            <person name="Chaudhuri R.R."/>
            <person name="La Ragione R."/>
            <person name="Hildebrand F."/>
            <person name="Pallen M.J."/>
        </authorList>
    </citation>
    <scope>NUCLEOTIDE SEQUENCE</scope>
    <source>
        <strain evidence="7">10192</strain>
    </source>
</reference>
<evidence type="ECO:0000313" key="8">
    <source>
        <dbReference type="Proteomes" id="UP000823632"/>
    </source>
</evidence>
<dbReference type="EC" id="1.1.1.169" evidence="4"/>
<dbReference type="PANTHER" id="PTHR21708:SF26">
    <property type="entry name" value="2-DEHYDROPANTOATE 2-REDUCTASE"/>
    <property type="match status" value="1"/>
</dbReference>
<dbReference type="InterPro" id="IPR036291">
    <property type="entry name" value="NAD(P)-bd_dom_sf"/>
</dbReference>
<gene>
    <name evidence="7" type="ORF">IAC76_01910</name>
</gene>
<dbReference type="FunFam" id="1.10.1040.10:FF:000017">
    <property type="entry name" value="2-dehydropantoate 2-reductase"/>
    <property type="match status" value="1"/>
</dbReference>
<dbReference type="InterPro" id="IPR008927">
    <property type="entry name" value="6-PGluconate_DH-like_C_sf"/>
</dbReference>
<dbReference type="Gene3D" id="1.10.1040.10">
    <property type="entry name" value="N-(1-d-carboxylethyl)-l-norvaline Dehydrogenase, domain 2"/>
    <property type="match status" value="1"/>
</dbReference>
<dbReference type="InterPro" id="IPR013332">
    <property type="entry name" value="KPR_N"/>
</dbReference>
<dbReference type="GO" id="GO:0015940">
    <property type="term" value="P:pantothenate biosynthetic process"/>
    <property type="evidence" value="ECO:0007669"/>
    <property type="project" value="UniProtKB-KW"/>
</dbReference>
<comment type="function">
    <text evidence="4">Catalyzes the NADPH-dependent reduction of ketopantoate into pantoic acid.</text>
</comment>
<dbReference type="InterPro" id="IPR013752">
    <property type="entry name" value="KPA_reductase"/>
</dbReference>
<comment type="caution">
    <text evidence="7">The sequence shown here is derived from an EMBL/GenBank/DDBJ whole genome shotgun (WGS) entry which is preliminary data.</text>
</comment>
<feature type="domain" description="Ketopantoate reductase C-terminal" evidence="6">
    <location>
        <begin position="176"/>
        <end position="298"/>
    </location>
</feature>
<evidence type="ECO:0000256" key="3">
    <source>
        <dbReference type="ARBA" id="ARBA00023002"/>
    </source>
</evidence>
<evidence type="ECO:0000259" key="5">
    <source>
        <dbReference type="Pfam" id="PF02558"/>
    </source>
</evidence>
<evidence type="ECO:0000256" key="2">
    <source>
        <dbReference type="ARBA" id="ARBA00022857"/>
    </source>
</evidence>
<sequence length="321" mass="36222">MKEIKTILLCGLGAIGTIYADKFNRCSGENFRVLVDESRLERYLQNPVIYNGKTMDFNYVLPSESDFKADLIIISTKFSGLDCAIRNIKNFVKDDTIIMSLLNGVTSEDIVAAAYGKEKLLYSYFIGHSSVRTGNSITHDDVNTIVFGAENNLSENVLKVKNFFDISGINYKIPDDIKHAMWLKFMLNVCANQPTAILRMTFGEMLENKHFMAFAVNIMKEVQAVAKAEGINNTESMIDETLVHLSKMIPDGKTSMLQDVEAGRKTEVAMFAGTVIDFGKKHNIQTPYNKILKEMIEIIEENQDCKRLKNLCKSKYSSEKL</sequence>
<name>A0A9D9DMJ9_9BACT</name>
<dbReference type="Gene3D" id="3.40.50.720">
    <property type="entry name" value="NAD(P)-binding Rossmann-like Domain"/>
    <property type="match status" value="1"/>
</dbReference>
<dbReference type="SUPFAM" id="SSF51735">
    <property type="entry name" value="NAD(P)-binding Rossmann-fold domains"/>
    <property type="match status" value="1"/>
</dbReference>
<dbReference type="Pfam" id="PF02558">
    <property type="entry name" value="ApbA"/>
    <property type="match status" value="1"/>
</dbReference>
<feature type="domain" description="Ketopantoate reductase N-terminal" evidence="5">
    <location>
        <begin position="7"/>
        <end position="149"/>
    </location>
</feature>
<dbReference type="NCBIfam" id="TIGR00745">
    <property type="entry name" value="apbA_panE"/>
    <property type="match status" value="1"/>
</dbReference>